<organism evidence="1">
    <name type="scientific">Picea glauca</name>
    <name type="common">White spruce</name>
    <name type="synonym">Pinus glauca</name>
    <dbReference type="NCBI Taxonomy" id="3330"/>
    <lineage>
        <taxon>Eukaryota</taxon>
        <taxon>Viridiplantae</taxon>
        <taxon>Streptophyta</taxon>
        <taxon>Embryophyta</taxon>
        <taxon>Tracheophyta</taxon>
        <taxon>Spermatophyta</taxon>
        <taxon>Pinopsida</taxon>
        <taxon>Pinidae</taxon>
        <taxon>Conifers I</taxon>
        <taxon>Pinales</taxon>
        <taxon>Pinaceae</taxon>
        <taxon>Picea</taxon>
    </lineage>
</organism>
<reference evidence="1" key="1">
    <citation type="journal article" date="2015" name="Genome Biol. Evol.">
        <title>Organellar Genomes of White Spruce (Picea glauca): Assembly and Annotation.</title>
        <authorList>
            <person name="Jackman S.D."/>
            <person name="Warren R.L."/>
            <person name="Gibb E.A."/>
            <person name="Vandervalk B.P."/>
            <person name="Mohamadi H."/>
            <person name="Chu J."/>
            <person name="Raymond A."/>
            <person name="Pleasance S."/>
            <person name="Coope R."/>
            <person name="Wildung M.R."/>
            <person name="Ritland C.E."/>
            <person name="Bousquet J."/>
            <person name="Jones S.J."/>
            <person name="Bohlmann J."/>
            <person name="Birol I."/>
        </authorList>
    </citation>
    <scope>NUCLEOTIDE SEQUENCE [LARGE SCALE GENOMIC DNA]</scope>
    <source>
        <tissue evidence="1">Flushing bud</tissue>
    </source>
</reference>
<keyword evidence="1" id="KW-0496">Mitochondrion</keyword>
<sequence>MSITRFLSLASNVRRAPASSTRLYPRIIYLGPLNPGHSPKEILKLCIGTFMMVDNDSANSSSTWYRVVILFLHRAIPISNIF</sequence>
<comment type="caution">
    <text evidence="1">The sequence shown here is derived from an EMBL/GenBank/DDBJ whole genome shotgun (WGS) entry which is preliminary data.</text>
</comment>
<name>A0A101M0X2_PICGL</name>
<proteinExistence type="predicted"/>
<accession>A0A101M0X2</accession>
<dbReference type="AlphaFoldDB" id="A0A101M0X2"/>
<dbReference type="EMBL" id="LKAM01000004">
    <property type="protein sequence ID" value="KUM48868.1"/>
    <property type="molecule type" value="Genomic_DNA"/>
</dbReference>
<evidence type="ECO:0000313" key="1">
    <source>
        <dbReference type="EMBL" id="KUM48868.1"/>
    </source>
</evidence>
<geneLocation type="mitochondrion" evidence="1"/>
<protein>
    <submittedName>
        <fullName evidence="1">Uncharacterized protein</fullName>
    </submittedName>
</protein>
<gene>
    <name evidence="1" type="ORF">ABT39_MTgene4204</name>
</gene>